<evidence type="ECO:0000313" key="2">
    <source>
        <dbReference type="Proteomes" id="UP000004277"/>
    </source>
</evidence>
<accession>A0ACD3SV76</accession>
<keyword evidence="2" id="KW-1185">Reference proteome</keyword>
<dbReference type="Proteomes" id="UP000004277">
    <property type="component" value="Unassembled WGS sequence"/>
</dbReference>
<reference evidence="1" key="1">
    <citation type="submission" date="2019-05" db="EMBL/GenBank/DDBJ databases">
        <title>Revised genome assembly of Burkholderiaceae (previously Ralstonia) sp. PBA.</title>
        <authorList>
            <person name="Gan H.M."/>
        </authorList>
    </citation>
    <scope>NUCLEOTIDE SEQUENCE</scope>
    <source>
        <strain evidence="1">PBA</strain>
    </source>
</reference>
<dbReference type="EMBL" id="AKCV02000004">
    <property type="protein sequence ID" value="TMS59799.1"/>
    <property type="molecule type" value="Genomic_DNA"/>
</dbReference>
<organism evidence="1 2">
    <name type="scientific">Imbroritus primus</name>
    <dbReference type="NCBI Taxonomy" id="3058603"/>
    <lineage>
        <taxon>Bacteria</taxon>
        <taxon>Pseudomonadati</taxon>
        <taxon>Pseudomonadota</taxon>
        <taxon>Betaproteobacteria</taxon>
        <taxon>Burkholderiales</taxon>
        <taxon>Burkholderiaceae</taxon>
        <taxon>Imbroritus</taxon>
    </lineage>
</organism>
<name>A0ACD3SV76_9BURK</name>
<evidence type="ECO:0000313" key="1">
    <source>
        <dbReference type="EMBL" id="TMS59799.1"/>
    </source>
</evidence>
<protein>
    <submittedName>
        <fullName evidence="1">Site-specific integrase</fullName>
    </submittedName>
</protein>
<gene>
    <name evidence="1" type="ORF">MW7_000755</name>
</gene>
<sequence length="330" mass="36816">MPDSQIMGGSGLFEPNLEDWLQRPEQAFEHWLAMQGFRASTATVYGAMWRKWLRWTGERKLALPRWQAHHIGEFLDDGGLEKRHRYRYARLIERVFHHLQHIQAASHNPASRAVRERLAEGDNDPTAFLAPAEIEHLIVLLQVPDGRQGAHSTSATDWKASRDAALVAVFLGAGLKVGEARVLTLEALAPDCSRITVPRGRQGQVRQAVVLPFAAGVLRHWVALRATAGTQGGWLFPANITGRAMHAASIYRRIEHWLDGAGILSTRRDRASPQTLRNSHGALLIEQDVPPQEIASQLGMRDVASGWRLVQAYRDWQARLAGHPPARAAE</sequence>
<comment type="caution">
    <text evidence="1">The sequence shown here is derived from an EMBL/GenBank/DDBJ whole genome shotgun (WGS) entry which is preliminary data.</text>
</comment>
<proteinExistence type="predicted"/>